<evidence type="ECO:0000313" key="3">
    <source>
        <dbReference type="EMBL" id="PWE28647.1"/>
    </source>
</evidence>
<feature type="transmembrane region" description="Helical" evidence="2">
    <location>
        <begin position="145"/>
        <end position="163"/>
    </location>
</feature>
<proteinExistence type="predicted"/>
<name>A0A2U2C9U7_9RHOB</name>
<dbReference type="EMBL" id="QEYD01000006">
    <property type="protein sequence ID" value="PWE28647.1"/>
    <property type="molecule type" value="Genomic_DNA"/>
</dbReference>
<sequence>MARQLRAGALGPIGRVQFTPPLRQLTLMLISLALVGSGVALAYPRISGIFLANIWLNGFIALVFVIGVMATFWQISQLFSSVRWIGGFVAQTPGHQITIAPRLLAPLASLLRAHGRSSHISATSARSILESVGTRIEEERDITRYLVNLLIFLGLLGTFYGLATSVPAVVETIRSLAPQEGETALSGFGRLMSGLEAQMSGMGTAFSSSLLGLAGSLVVGILELFASQAQNRFYRELEEWLSSITRLGTALTDSEGEGGAGLSAVAEVLDSLTEQMEAMRVVQERAEESRERLDEALQSLGQAMTRIAQRLNAGDSETGRALERLADGQDRMIALMQRQDDARPETEDEPHIEAETRLRLRSMDIQLVRILEELSAGRQEALADLRSDLAMLTQAVRMLGRQSGYAARDDE</sequence>
<evidence type="ECO:0000256" key="2">
    <source>
        <dbReference type="SAM" id="Phobius"/>
    </source>
</evidence>
<feature type="transmembrane region" description="Helical" evidence="2">
    <location>
        <begin position="25"/>
        <end position="43"/>
    </location>
</feature>
<accession>A0A2U2C9U7</accession>
<keyword evidence="4" id="KW-1185">Reference proteome</keyword>
<keyword evidence="2" id="KW-1133">Transmembrane helix</keyword>
<evidence type="ECO:0000313" key="4">
    <source>
        <dbReference type="Proteomes" id="UP000244940"/>
    </source>
</evidence>
<comment type="caution">
    <text evidence="3">The sequence shown here is derived from an EMBL/GenBank/DDBJ whole genome shotgun (WGS) entry which is preliminary data.</text>
</comment>
<feature type="transmembrane region" description="Helical" evidence="2">
    <location>
        <begin position="205"/>
        <end position="226"/>
    </location>
</feature>
<organism evidence="3 4">
    <name type="scientific">Pararhodobacter marinus</name>
    <dbReference type="NCBI Taxonomy" id="2184063"/>
    <lineage>
        <taxon>Bacteria</taxon>
        <taxon>Pseudomonadati</taxon>
        <taxon>Pseudomonadota</taxon>
        <taxon>Alphaproteobacteria</taxon>
        <taxon>Rhodobacterales</taxon>
        <taxon>Paracoccaceae</taxon>
        <taxon>Pararhodobacter</taxon>
    </lineage>
</organism>
<dbReference type="AlphaFoldDB" id="A0A2U2C9U7"/>
<dbReference type="Proteomes" id="UP000244940">
    <property type="component" value="Unassembled WGS sequence"/>
</dbReference>
<feature type="transmembrane region" description="Helical" evidence="2">
    <location>
        <begin position="49"/>
        <end position="73"/>
    </location>
</feature>
<dbReference type="RefSeq" id="WP_109533508.1">
    <property type="nucleotide sequence ID" value="NZ_QEYD01000006.1"/>
</dbReference>
<gene>
    <name evidence="3" type="ORF">C4N9_11735</name>
</gene>
<dbReference type="GeneID" id="94365561"/>
<protein>
    <submittedName>
        <fullName evidence="3">Biopolymer transporter ExbB</fullName>
    </submittedName>
</protein>
<evidence type="ECO:0000256" key="1">
    <source>
        <dbReference type="SAM" id="Coils"/>
    </source>
</evidence>
<keyword evidence="2" id="KW-0472">Membrane</keyword>
<keyword evidence="2" id="KW-0812">Transmembrane</keyword>
<feature type="coiled-coil region" evidence="1">
    <location>
        <begin position="269"/>
        <end position="303"/>
    </location>
</feature>
<dbReference type="OrthoDB" id="9794540at2"/>
<reference evidence="3 4" key="1">
    <citation type="submission" date="2018-05" db="EMBL/GenBank/DDBJ databases">
        <title>Pararhodobacter marina sp. nov., isolated from deep-sea water of the Indian Ocean.</title>
        <authorList>
            <person name="Lai Q.Sr."/>
            <person name="Liu X."/>
            <person name="Shao Z."/>
        </authorList>
    </citation>
    <scope>NUCLEOTIDE SEQUENCE [LARGE SCALE GENOMIC DNA]</scope>
    <source>
        <strain evidence="3 4">CIC4N-9</strain>
    </source>
</reference>
<keyword evidence="1" id="KW-0175">Coiled coil</keyword>